<accession>A0A0B7H2B5</accession>
<gene>
    <name evidence="1" type="ORF">TPHV1_60074</name>
</gene>
<dbReference type="EMBL" id="CDNC01000048">
    <property type="protein sequence ID" value="CEM63086.1"/>
    <property type="molecule type" value="Genomic_DNA"/>
</dbReference>
<evidence type="ECO:0000313" key="1">
    <source>
        <dbReference type="EMBL" id="CEM63086.1"/>
    </source>
</evidence>
<dbReference type="Proteomes" id="UP000042527">
    <property type="component" value="Unassembled WGS sequence"/>
</dbReference>
<proteinExistence type="predicted"/>
<dbReference type="AlphaFoldDB" id="A0A0B7H2B5"/>
<evidence type="ECO:0000313" key="2">
    <source>
        <dbReference type="Proteomes" id="UP000042527"/>
    </source>
</evidence>
<sequence length="56" mass="6258">MQGYLKKAVQGKYTEALALIKKENPFFRQYAAMFVTAAARMPAHAAALTKQLPLMK</sequence>
<name>A0A0B7H2B5_TREPH</name>
<organism evidence="1 2">
    <name type="scientific">Treponema phagedenis</name>
    <dbReference type="NCBI Taxonomy" id="162"/>
    <lineage>
        <taxon>Bacteria</taxon>
        <taxon>Pseudomonadati</taxon>
        <taxon>Spirochaetota</taxon>
        <taxon>Spirochaetia</taxon>
        <taxon>Spirochaetales</taxon>
        <taxon>Treponemataceae</taxon>
        <taxon>Treponema</taxon>
    </lineage>
</organism>
<protein>
    <submittedName>
        <fullName evidence="1">Uncharacterized protein</fullName>
    </submittedName>
</protein>
<keyword evidence="2" id="KW-1185">Reference proteome</keyword>
<reference evidence="2" key="1">
    <citation type="submission" date="2015-01" db="EMBL/GenBank/DDBJ databases">
        <authorList>
            <person name="Manzoor Shahid"/>
            <person name="Zubair Saima"/>
        </authorList>
    </citation>
    <scope>NUCLEOTIDE SEQUENCE [LARGE SCALE GENOMIC DNA]</scope>
    <source>
        <strain evidence="2">V1</strain>
    </source>
</reference>